<organism evidence="2 3">
    <name type="scientific">Runella rosea</name>
    <dbReference type="NCBI Taxonomy" id="2259595"/>
    <lineage>
        <taxon>Bacteria</taxon>
        <taxon>Pseudomonadati</taxon>
        <taxon>Bacteroidota</taxon>
        <taxon>Cytophagia</taxon>
        <taxon>Cytophagales</taxon>
        <taxon>Spirosomataceae</taxon>
        <taxon>Runella</taxon>
    </lineage>
</organism>
<proteinExistence type="predicted"/>
<protein>
    <submittedName>
        <fullName evidence="2">Uncharacterized protein</fullName>
    </submittedName>
</protein>
<evidence type="ECO:0000313" key="3">
    <source>
        <dbReference type="Proteomes" id="UP000251993"/>
    </source>
</evidence>
<dbReference type="Proteomes" id="UP000251993">
    <property type="component" value="Chromosome"/>
</dbReference>
<gene>
    <name evidence="2" type="ORF">DR864_13500</name>
</gene>
<keyword evidence="1" id="KW-0732">Signal</keyword>
<accession>A0A344TJ74</accession>
<dbReference type="OrthoDB" id="9829248at2"/>
<feature type="signal peptide" evidence="1">
    <location>
        <begin position="1"/>
        <end position="21"/>
    </location>
</feature>
<reference evidence="2 3" key="1">
    <citation type="submission" date="2018-07" db="EMBL/GenBank/DDBJ databases">
        <title>Genome sequencing of Runella.</title>
        <authorList>
            <person name="Baek M.-G."/>
            <person name="Yi H."/>
        </authorList>
    </citation>
    <scope>NUCLEOTIDE SEQUENCE [LARGE SCALE GENOMIC DNA]</scope>
    <source>
        <strain evidence="2 3">HYN0085</strain>
    </source>
</reference>
<feature type="chain" id="PRO_5017021653" evidence="1">
    <location>
        <begin position="22"/>
        <end position="164"/>
    </location>
</feature>
<evidence type="ECO:0000313" key="2">
    <source>
        <dbReference type="EMBL" id="AXE18695.1"/>
    </source>
</evidence>
<evidence type="ECO:0000256" key="1">
    <source>
        <dbReference type="SAM" id="SignalP"/>
    </source>
</evidence>
<sequence length="164" mass="17467">MKSLITTAALSLLALSTIAEAQPQKEQSCVAAHLMASLPTQDVESTTPAFVVLNIQSLMASLPTLDATNEMPTNPMSAELMASLPTKDENIEAPAARMNTAKLMAALPTVDETMSLPAARISSAKLMASLPTMDATTVTSVLVDTNINHFDSKYHHTPTRLTEE</sequence>
<dbReference type="KEGG" id="run:DR864_13500"/>
<name>A0A344TJ74_9BACT</name>
<dbReference type="AlphaFoldDB" id="A0A344TJ74"/>
<keyword evidence="3" id="KW-1185">Reference proteome</keyword>
<dbReference type="RefSeq" id="WP_114067477.1">
    <property type="nucleotide sequence ID" value="NZ_CP030850.1"/>
</dbReference>
<dbReference type="EMBL" id="CP030850">
    <property type="protein sequence ID" value="AXE18695.1"/>
    <property type="molecule type" value="Genomic_DNA"/>
</dbReference>